<evidence type="ECO:0000313" key="3">
    <source>
        <dbReference type="EMBL" id="MCQ6963865.1"/>
    </source>
</evidence>
<evidence type="ECO:0000259" key="2">
    <source>
        <dbReference type="Pfam" id="PF01336"/>
    </source>
</evidence>
<dbReference type="NCBIfam" id="NF012035">
    <property type="entry name" value="PRK15491.1"/>
    <property type="match status" value="1"/>
</dbReference>
<reference evidence="3 4" key="1">
    <citation type="journal article" date="2011" name="Appl. Environ. Microbiol.">
        <title>Methanogenic archaea isolated from Taiwan's Chelungpu fault.</title>
        <authorList>
            <person name="Wu S.Y."/>
            <person name="Lai M.C."/>
        </authorList>
    </citation>
    <scope>NUCLEOTIDE SEQUENCE [LARGE SCALE GENOMIC DNA]</scope>
    <source>
        <strain evidence="3 4">St545Mb</strain>
    </source>
</reference>
<sequence>MDEIIEIYKKQKLSGIIKQEDFLERVGEKVNQMGGLCDNRTAAMLVAHDLGAGDTGEGTGSEVHKVADIAPGTGNVRLIARVMTVFPAKEFNRNDGTIGRVANLIVADETGSIRLTLWDDKADLVKTGDISVGQTFQISGYVKEGYSGVEVNVGNNGVLCETDEKVEASVASTKISDIKNGMGDLNLRARVLDIADIRTFNRKDGSTGRVTNITVGDDTGKIRVTLWDEKTDLLSGLRINDSIEIINAYARENNFSQQVEVQVGNRTIVKKTDKEIAYSENFTPISDIIPGESYSIKGSVSGIGERRDFTRDDGTENSVSNIYVSDDTGRIRIALWGEHAGLIDEVDIDTEVEIIDAFSKSGFNDEIELSAGNRTRIVVL</sequence>
<evidence type="ECO:0000256" key="1">
    <source>
        <dbReference type="ARBA" id="ARBA00023125"/>
    </source>
</evidence>
<dbReference type="InterPro" id="IPR012340">
    <property type="entry name" value="NA-bd_OB-fold"/>
</dbReference>
<dbReference type="CDD" id="cd04491">
    <property type="entry name" value="SoSSB_OBF"/>
    <property type="match status" value="3"/>
</dbReference>
<dbReference type="Gene3D" id="2.40.50.140">
    <property type="entry name" value="Nucleic acid-binding proteins"/>
    <property type="match status" value="3"/>
</dbReference>
<dbReference type="InterPro" id="IPR051231">
    <property type="entry name" value="SOSS-B"/>
</dbReference>
<dbReference type="Pfam" id="PF01336">
    <property type="entry name" value="tRNA_anti-codon"/>
    <property type="match status" value="1"/>
</dbReference>
<dbReference type="SUPFAM" id="SSF50249">
    <property type="entry name" value="Nucleic acid-binding proteins"/>
    <property type="match status" value="3"/>
</dbReference>
<dbReference type="GO" id="GO:0003677">
    <property type="term" value="F:DNA binding"/>
    <property type="evidence" value="ECO:0007669"/>
    <property type="project" value="UniProtKB-KW"/>
</dbReference>
<dbReference type="RefSeq" id="WP_256623787.1">
    <property type="nucleotide sequence ID" value="NZ_JTEO01000011.1"/>
</dbReference>
<dbReference type="GO" id="GO:0000724">
    <property type="term" value="P:double-strand break repair via homologous recombination"/>
    <property type="evidence" value="ECO:0007669"/>
    <property type="project" value="TreeGrafter"/>
</dbReference>
<name>A0AAE3HD12_9EURY</name>
<dbReference type="EMBL" id="JTEO01000011">
    <property type="protein sequence ID" value="MCQ6963865.1"/>
    <property type="molecule type" value="Genomic_DNA"/>
</dbReference>
<comment type="caution">
    <text evidence="3">The sequence shown here is derived from an EMBL/GenBank/DDBJ whole genome shotgun (WGS) entry which is preliminary data.</text>
</comment>
<dbReference type="GO" id="GO:0010212">
    <property type="term" value="P:response to ionizing radiation"/>
    <property type="evidence" value="ECO:0007669"/>
    <property type="project" value="TreeGrafter"/>
</dbReference>
<accession>A0AAE3HD12</accession>
<dbReference type="InterPro" id="IPR004365">
    <property type="entry name" value="NA-bd_OB_tRNA"/>
</dbReference>
<keyword evidence="4" id="KW-1185">Reference proteome</keyword>
<feature type="domain" description="OB" evidence="2">
    <location>
        <begin position="77"/>
        <end position="153"/>
    </location>
</feature>
<proteinExistence type="predicted"/>
<dbReference type="Proteomes" id="UP001206983">
    <property type="component" value="Unassembled WGS sequence"/>
</dbReference>
<evidence type="ECO:0000313" key="4">
    <source>
        <dbReference type="Proteomes" id="UP001206983"/>
    </source>
</evidence>
<dbReference type="PANTHER" id="PTHR13356">
    <property type="entry name" value="OB FOLD NUCLEIC ACID BINDING PROTEIN-RELATED"/>
    <property type="match status" value="1"/>
</dbReference>
<dbReference type="PANTHER" id="PTHR13356:SF0">
    <property type="entry name" value="SOSS COMPLEX SUBUNIT B HOMOLOG"/>
    <property type="match status" value="1"/>
</dbReference>
<dbReference type="AlphaFoldDB" id="A0AAE3HD12"/>
<organism evidence="3 4">
    <name type="scientific">Methanolobus chelungpuianus</name>
    <dbReference type="NCBI Taxonomy" id="502115"/>
    <lineage>
        <taxon>Archaea</taxon>
        <taxon>Methanobacteriati</taxon>
        <taxon>Methanobacteriota</taxon>
        <taxon>Stenosarchaea group</taxon>
        <taxon>Methanomicrobia</taxon>
        <taxon>Methanosarcinales</taxon>
        <taxon>Methanosarcinaceae</taxon>
        <taxon>Methanolobus</taxon>
    </lineage>
</organism>
<protein>
    <submittedName>
        <fullName evidence="3">Replication factor A</fullName>
    </submittedName>
</protein>
<keyword evidence="1" id="KW-0238">DNA-binding</keyword>
<gene>
    <name evidence="3" type="ORF">PV02_12490</name>
</gene>